<dbReference type="GO" id="GO:0005524">
    <property type="term" value="F:ATP binding"/>
    <property type="evidence" value="ECO:0007669"/>
    <property type="project" value="UniProtKB-KW"/>
</dbReference>
<evidence type="ECO:0000259" key="5">
    <source>
        <dbReference type="PROSITE" id="PS50893"/>
    </source>
</evidence>
<evidence type="ECO:0000313" key="6">
    <source>
        <dbReference type="EMBL" id="MBD8046362.1"/>
    </source>
</evidence>
<dbReference type="RefSeq" id="WP_191739335.1">
    <property type="nucleotide sequence ID" value="NZ_JACSQB010000037.1"/>
</dbReference>
<evidence type="ECO:0000256" key="2">
    <source>
        <dbReference type="ARBA" id="ARBA00022448"/>
    </source>
</evidence>
<keyword evidence="3" id="KW-0547">Nucleotide-binding</keyword>
<dbReference type="InterPro" id="IPR050086">
    <property type="entry name" value="MetN_ABC_transporter-like"/>
</dbReference>
<dbReference type="InterPro" id="IPR027417">
    <property type="entry name" value="P-loop_NTPase"/>
</dbReference>
<feature type="domain" description="ABC transporter" evidence="5">
    <location>
        <begin position="5"/>
        <end position="224"/>
    </location>
</feature>
<dbReference type="SUPFAM" id="SSF52540">
    <property type="entry name" value="P-loop containing nucleoside triphosphate hydrolases"/>
    <property type="match status" value="1"/>
</dbReference>
<comment type="caution">
    <text evidence="6">The sequence shown here is derived from an EMBL/GenBank/DDBJ whole genome shotgun (WGS) entry which is preliminary data.</text>
</comment>
<dbReference type="Proteomes" id="UP000627166">
    <property type="component" value="Unassembled WGS sequence"/>
</dbReference>
<sequence length="224" mass="25331">MKTILSVEKINKFYGENHVLKNISFNVNQGDILAITGSSGSGKSAILRCIGQLEKIDSGWIKINNELIENNKNLSSKVGMVFQNLNLFPHYTLAQNISKPLMIVNKISEREANNKTLRVLKKVKLQEKGNNYPYELSAEEKQKLAIARTMAFEPCIYLFDEPAFSSYPQISVDVFNIIKDLAEEGKTMIIVTHQINLIKNIANKIIFMENGEIFKSGSLEEIFN</sequence>
<dbReference type="SMART" id="SM00382">
    <property type="entry name" value="AAA"/>
    <property type="match status" value="1"/>
</dbReference>
<gene>
    <name evidence="6" type="ORF">H9637_04780</name>
</gene>
<proteinExistence type="inferred from homology"/>
<dbReference type="PANTHER" id="PTHR43166">
    <property type="entry name" value="AMINO ACID IMPORT ATP-BINDING PROTEIN"/>
    <property type="match status" value="1"/>
</dbReference>
<comment type="similarity">
    <text evidence="1">Belongs to the ABC transporter superfamily.</text>
</comment>
<evidence type="ECO:0000256" key="4">
    <source>
        <dbReference type="ARBA" id="ARBA00022840"/>
    </source>
</evidence>
<evidence type="ECO:0000256" key="3">
    <source>
        <dbReference type="ARBA" id="ARBA00022741"/>
    </source>
</evidence>
<dbReference type="PANTHER" id="PTHR43166:SF4">
    <property type="entry name" value="PHOSPHONATES IMPORT ATP-BINDING PROTEIN PHNC"/>
    <property type="match status" value="1"/>
</dbReference>
<dbReference type="Gene3D" id="3.40.50.300">
    <property type="entry name" value="P-loop containing nucleotide triphosphate hydrolases"/>
    <property type="match status" value="1"/>
</dbReference>
<dbReference type="EMBL" id="JACSQB010000037">
    <property type="protein sequence ID" value="MBD8046362.1"/>
    <property type="molecule type" value="Genomic_DNA"/>
</dbReference>
<keyword evidence="4 6" id="KW-0067">ATP-binding</keyword>
<dbReference type="PROSITE" id="PS50893">
    <property type="entry name" value="ABC_TRANSPORTER_2"/>
    <property type="match status" value="1"/>
</dbReference>
<protein>
    <submittedName>
        <fullName evidence="6">Amino acid ABC transporter ATP-binding protein</fullName>
    </submittedName>
</protein>
<keyword evidence="7" id="KW-1185">Reference proteome</keyword>
<dbReference type="InterPro" id="IPR003439">
    <property type="entry name" value="ABC_transporter-like_ATP-bd"/>
</dbReference>
<accession>A0ABR8YQE9</accession>
<evidence type="ECO:0000256" key="1">
    <source>
        <dbReference type="ARBA" id="ARBA00005417"/>
    </source>
</evidence>
<reference evidence="6 7" key="1">
    <citation type="submission" date="2020-08" db="EMBL/GenBank/DDBJ databases">
        <title>A Genomic Blueprint of the Chicken Gut Microbiome.</title>
        <authorList>
            <person name="Gilroy R."/>
            <person name="Ravi A."/>
            <person name="Getino M."/>
            <person name="Pursley I."/>
            <person name="Horton D.L."/>
            <person name="Alikhan N.-F."/>
            <person name="Baker D."/>
            <person name="Gharbi K."/>
            <person name="Hall N."/>
            <person name="Watson M."/>
            <person name="Adriaenssens E.M."/>
            <person name="Foster-Nyarko E."/>
            <person name="Jarju S."/>
            <person name="Secka A."/>
            <person name="Antonio M."/>
            <person name="Oren A."/>
            <person name="Chaudhuri R."/>
            <person name="La Ragione R.M."/>
            <person name="Hildebrand F."/>
            <person name="Pallen M.J."/>
        </authorList>
    </citation>
    <scope>NUCLEOTIDE SEQUENCE [LARGE SCALE GENOMIC DNA]</scope>
    <source>
        <strain evidence="6 7">N37</strain>
    </source>
</reference>
<name>A0ABR8YQE9_9CLOT</name>
<dbReference type="InterPro" id="IPR003593">
    <property type="entry name" value="AAA+_ATPase"/>
</dbReference>
<evidence type="ECO:0000313" key="7">
    <source>
        <dbReference type="Proteomes" id="UP000627166"/>
    </source>
</evidence>
<keyword evidence="2" id="KW-0813">Transport</keyword>
<dbReference type="Pfam" id="PF00005">
    <property type="entry name" value="ABC_tran"/>
    <property type="match status" value="1"/>
</dbReference>
<organism evidence="6 7">
    <name type="scientific">Clostridium faecium</name>
    <dbReference type="NCBI Taxonomy" id="2762223"/>
    <lineage>
        <taxon>Bacteria</taxon>
        <taxon>Bacillati</taxon>
        <taxon>Bacillota</taxon>
        <taxon>Clostridia</taxon>
        <taxon>Eubacteriales</taxon>
        <taxon>Clostridiaceae</taxon>
        <taxon>Clostridium</taxon>
    </lineage>
</organism>